<keyword evidence="2" id="KW-1185">Reference proteome</keyword>
<dbReference type="EMBL" id="LR877147">
    <property type="protein sequence ID" value="CAD2214285.1"/>
    <property type="molecule type" value="Genomic_DNA"/>
</dbReference>
<proteinExistence type="predicted"/>
<sequence>MKSFMATSDRPSLMRNSSLSVNYDLMGSDTVAPLTQYKLTTDRYTLTRKGETAETAGQPTREVNLLSEEERASFSQDEGKSERVMAFKQHFAFGKIHVKPPWHLHATPHENCEHPVYVDWLDNLEPLPTLKRQIELSKKAVADHKAK</sequence>
<accession>A0A7G2C434</accession>
<protein>
    <submittedName>
        <fullName evidence="1">Uncharacterized protein</fullName>
    </submittedName>
</protein>
<reference evidence="1 2" key="1">
    <citation type="submission" date="2020-08" db="EMBL/GenBank/DDBJ databases">
        <authorList>
            <person name="Newling K."/>
            <person name="Davey J."/>
            <person name="Forrester S."/>
        </authorList>
    </citation>
    <scope>NUCLEOTIDE SEQUENCE [LARGE SCALE GENOMIC DNA]</scope>
    <source>
        <strain evidence="2">Crithidia deanei Carvalho (ATCC PRA-265)</strain>
    </source>
</reference>
<dbReference type="VEuPathDB" id="TriTrypDB:ADEAN_000173000"/>
<gene>
    <name evidence="1" type="ORF">ADEAN_000173000</name>
</gene>
<name>A0A7G2C434_9TRYP</name>
<dbReference type="AlphaFoldDB" id="A0A7G2C434"/>
<organism evidence="1 2">
    <name type="scientific">Angomonas deanei</name>
    <dbReference type="NCBI Taxonomy" id="59799"/>
    <lineage>
        <taxon>Eukaryota</taxon>
        <taxon>Discoba</taxon>
        <taxon>Euglenozoa</taxon>
        <taxon>Kinetoplastea</taxon>
        <taxon>Metakinetoplastina</taxon>
        <taxon>Trypanosomatida</taxon>
        <taxon>Trypanosomatidae</taxon>
        <taxon>Strigomonadinae</taxon>
        <taxon>Angomonas</taxon>
    </lineage>
</organism>
<evidence type="ECO:0000313" key="1">
    <source>
        <dbReference type="EMBL" id="CAD2214285.1"/>
    </source>
</evidence>
<evidence type="ECO:0000313" key="2">
    <source>
        <dbReference type="Proteomes" id="UP000515908"/>
    </source>
</evidence>
<dbReference type="Proteomes" id="UP000515908">
    <property type="component" value="Chromosome 03"/>
</dbReference>